<protein>
    <submittedName>
        <fullName evidence="1">Uncharacterized protein</fullName>
    </submittedName>
</protein>
<dbReference type="AlphaFoldDB" id="A0A6C0CA30"/>
<proteinExistence type="predicted"/>
<reference evidence="1" key="1">
    <citation type="journal article" date="2020" name="Nature">
        <title>Giant virus diversity and host interactions through global metagenomics.</title>
        <authorList>
            <person name="Schulz F."/>
            <person name="Roux S."/>
            <person name="Paez-Espino D."/>
            <person name="Jungbluth S."/>
            <person name="Walsh D.A."/>
            <person name="Denef V.J."/>
            <person name="McMahon K.D."/>
            <person name="Konstantinidis K.T."/>
            <person name="Eloe-Fadrosh E.A."/>
            <person name="Kyrpides N.C."/>
            <person name="Woyke T."/>
        </authorList>
    </citation>
    <scope>NUCLEOTIDE SEQUENCE</scope>
    <source>
        <strain evidence="1">GVMAG-M-3300020192-26</strain>
    </source>
</reference>
<accession>A0A6C0CA30</accession>
<sequence>MESLENGAEGNPAKIINAIPANVGYLSFVGFDQPINAIPADIRYVPFVDTLAKRMEDIND</sequence>
<organism evidence="1">
    <name type="scientific">viral metagenome</name>
    <dbReference type="NCBI Taxonomy" id="1070528"/>
    <lineage>
        <taxon>unclassified sequences</taxon>
        <taxon>metagenomes</taxon>
        <taxon>organismal metagenomes</taxon>
    </lineage>
</organism>
<dbReference type="EMBL" id="MN739354">
    <property type="protein sequence ID" value="QHT00364.1"/>
    <property type="molecule type" value="Genomic_DNA"/>
</dbReference>
<evidence type="ECO:0000313" key="1">
    <source>
        <dbReference type="EMBL" id="QHT00364.1"/>
    </source>
</evidence>
<name>A0A6C0CA30_9ZZZZ</name>